<dbReference type="PANTHER" id="PTHR43143:SF1">
    <property type="entry name" value="SERINE_THREONINE-PROTEIN PHOSPHATASE CPPED1"/>
    <property type="match status" value="1"/>
</dbReference>
<dbReference type="GO" id="GO:0016787">
    <property type="term" value="F:hydrolase activity"/>
    <property type="evidence" value="ECO:0007669"/>
    <property type="project" value="InterPro"/>
</dbReference>
<protein>
    <recommendedName>
        <fullName evidence="6">Calcineurin-like phosphoesterase</fullName>
    </recommendedName>
</protein>
<dbReference type="Proteomes" id="UP000555103">
    <property type="component" value="Unassembled WGS sequence"/>
</dbReference>
<dbReference type="InterPro" id="IPR029052">
    <property type="entry name" value="Metallo-depent_PP-like"/>
</dbReference>
<dbReference type="PANTHER" id="PTHR43143">
    <property type="entry name" value="METALLOPHOSPHOESTERASE, CALCINEURIN SUPERFAMILY"/>
    <property type="match status" value="1"/>
</dbReference>
<gene>
    <name evidence="4" type="ORF">GGR21_003957</name>
</gene>
<evidence type="ECO:0000259" key="2">
    <source>
        <dbReference type="Pfam" id="PF16370"/>
    </source>
</evidence>
<reference evidence="4 5" key="1">
    <citation type="submission" date="2020-08" db="EMBL/GenBank/DDBJ databases">
        <title>Genomic Encyclopedia of Type Strains, Phase IV (KMG-IV): sequencing the most valuable type-strain genomes for metagenomic binning, comparative biology and taxonomic classification.</title>
        <authorList>
            <person name="Goeker M."/>
        </authorList>
    </citation>
    <scope>NUCLEOTIDE SEQUENCE [LARGE SCALE GENOMIC DNA]</scope>
    <source>
        <strain evidence="4 5">DSM 104969</strain>
    </source>
</reference>
<name>A0A840CPU0_9BACT</name>
<evidence type="ECO:0000313" key="4">
    <source>
        <dbReference type="EMBL" id="MBB4038030.1"/>
    </source>
</evidence>
<dbReference type="Pfam" id="PF00149">
    <property type="entry name" value="Metallophos"/>
    <property type="match status" value="1"/>
</dbReference>
<dbReference type="InterPro" id="IPR008969">
    <property type="entry name" value="CarboxyPept-like_regulatory"/>
</dbReference>
<dbReference type="EMBL" id="JACIEP010000021">
    <property type="protein sequence ID" value="MBB4038030.1"/>
    <property type="molecule type" value="Genomic_DNA"/>
</dbReference>
<dbReference type="SUPFAM" id="SSF49464">
    <property type="entry name" value="Carboxypeptidase regulatory domain-like"/>
    <property type="match status" value="1"/>
</dbReference>
<comment type="caution">
    <text evidence="4">The sequence shown here is derived from an EMBL/GenBank/DDBJ whole genome shotgun (WGS) entry which is preliminary data.</text>
</comment>
<dbReference type="InterPro" id="IPR051918">
    <property type="entry name" value="STPP_CPPED1"/>
</dbReference>
<dbReference type="Pfam" id="PF16371">
    <property type="entry name" value="MetallophosN"/>
    <property type="match status" value="1"/>
</dbReference>
<proteinExistence type="predicted"/>
<dbReference type="SUPFAM" id="SSF56300">
    <property type="entry name" value="Metallo-dependent phosphatases"/>
    <property type="match status" value="1"/>
</dbReference>
<dbReference type="RefSeq" id="WP_183308871.1">
    <property type="nucleotide sequence ID" value="NZ_JACIEP010000021.1"/>
</dbReference>
<evidence type="ECO:0000259" key="3">
    <source>
        <dbReference type="Pfam" id="PF16371"/>
    </source>
</evidence>
<feature type="domain" description="Calcineurin-like phosphoesterase" evidence="1">
    <location>
        <begin position="162"/>
        <end position="324"/>
    </location>
</feature>
<dbReference type="InterPro" id="IPR032288">
    <property type="entry name" value="Metallophos_C"/>
</dbReference>
<accession>A0A840CPU0</accession>
<feature type="domain" description="Calcineurin-like phosphoesterase N-terminal" evidence="3">
    <location>
        <begin position="32"/>
        <end position="110"/>
    </location>
</feature>
<evidence type="ECO:0000313" key="5">
    <source>
        <dbReference type="Proteomes" id="UP000555103"/>
    </source>
</evidence>
<feature type="domain" description="Calcineurin-like phosphoesterase C-terminal" evidence="2">
    <location>
        <begin position="336"/>
        <end position="483"/>
    </location>
</feature>
<keyword evidence="5" id="KW-1185">Reference proteome</keyword>
<evidence type="ECO:0008006" key="6">
    <source>
        <dbReference type="Google" id="ProtNLM"/>
    </source>
</evidence>
<dbReference type="InterPro" id="IPR004843">
    <property type="entry name" value="Calcineurin-like_PHP"/>
</dbReference>
<sequence length="491" mass="56646">MHTHKLLYSLIIFIFSININAQVDLRNIEFSGKVLDKKGTAIEGVAVTDGYNIVITNHKGEYNLLSNPTAEFVYISIPSGYVIPMQENAPHYFHRISDKSKPKQRFDFTLEKSGLDENKHILIACADPQVGFDEEIPMLQEAVNDMKALVSRDYIGLSVHGVICGDIIAEISREPKFFEPIKSMFAETNIPFFYAVGNHDIDVNGRSNHYSKETFRRAAGPTYYSYNRGKVHYIVLDDVFFTARGYSSIGYLYEEQLCWLEQDLAFIPEGSTVVVSFHIPTYSPEARKGEFAKEEMNKVLQNRNALYKMLKPYKALILSGHEHYNENYQLADNLFEHVHAALCGIFWQAPYNSDGTPLGYAVYEFDGDNVKWFYKSVGKNKNYQFDSYLPGVDKHRPNAIIANVWNHDPQWKVYWYENGIRMGEMEQYRGWDPGVVNYVDKNKQNFRYKYIGAGPTEHLFKAEPLDKNAKIRIEVVDRFNNIYIGIPRKIE</sequence>
<dbReference type="AlphaFoldDB" id="A0A840CPU0"/>
<dbReference type="InterPro" id="IPR032285">
    <property type="entry name" value="Metallophos_N"/>
</dbReference>
<organism evidence="4 5">
    <name type="scientific">Dysgonomonas hofstadii</name>
    <dbReference type="NCBI Taxonomy" id="637886"/>
    <lineage>
        <taxon>Bacteria</taxon>
        <taxon>Pseudomonadati</taxon>
        <taxon>Bacteroidota</taxon>
        <taxon>Bacteroidia</taxon>
        <taxon>Bacteroidales</taxon>
        <taxon>Dysgonomonadaceae</taxon>
        <taxon>Dysgonomonas</taxon>
    </lineage>
</organism>
<dbReference type="Pfam" id="PF16370">
    <property type="entry name" value="MetallophosC"/>
    <property type="match status" value="1"/>
</dbReference>
<dbReference type="Gene3D" id="3.60.21.10">
    <property type="match status" value="1"/>
</dbReference>
<evidence type="ECO:0000259" key="1">
    <source>
        <dbReference type="Pfam" id="PF00149"/>
    </source>
</evidence>